<feature type="compositionally biased region" description="Polar residues" evidence="1">
    <location>
        <begin position="181"/>
        <end position="195"/>
    </location>
</feature>
<protein>
    <submittedName>
        <fullName evidence="3">Uncharacterized protein</fullName>
    </submittedName>
</protein>
<evidence type="ECO:0000256" key="2">
    <source>
        <dbReference type="SAM" id="Phobius"/>
    </source>
</evidence>
<proteinExistence type="predicted"/>
<dbReference type="EMBL" id="CABVLU010000001">
    <property type="protein sequence ID" value="VVT46189.1"/>
    <property type="molecule type" value="Genomic_DNA"/>
</dbReference>
<feature type="transmembrane region" description="Helical" evidence="2">
    <location>
        <begin position="7"/>
        <end position="27"/>
    </location>
</feature>
<feature type="region of interest" description="Disordered" evidence="1">
    <location>
        <begin position="112"/>
        <end position="203"/>
    </location>
</feature>
<name>A0A5E8B3Y2_9ASCO</name>
<gene>
    <name evidence="3" type="ORF">SAPINGB_P001090</name>
</gene>
<reference evidence="3 4" key="1">
    <citation type="submission" date="2019-09" db="EMBL/GenBank/DDBJ databases">
        <authorList>
            <person name="Brejova B."/>
        </authorList>
    </citation>
    <scope>NUCLEOTIDE SEQUENCE [LARGE SCALE GENOMIC DNA]</scope>
</reference>
<feature type="compositionally biased region" description="Basic and acidic residues" evidence="1">
    <location>
        <begin position="146"/>
        <end position="155"/>
    </location>
</feature>
<dbReference type="RefSeq" id="XP_031851704.1">
    <property type="nucleotide sequence ID" value="XM_031995813.1"/>
</dbReference>
<keyword evidence="4" id="KW-1185">Reference proteome</keyword>
<accession>A0A5E8B3Y2</accession>
<evidence type="ECO:0000313" key="4">
    <source>
        <dbReference type="Proteomes" id="UP000398389"/>
    </source>
</evidence>
<dbReference type="Proteomes" id="UP000398389">
    <property type="component" value="Unassembled WGS sequence"/>
</dbReference>
<keyword evidence="2" id="KW-0472">Membrane</keyword>
<evidence type="ECO:0000313" key="3">
    <source>
        <dbReference type="EMBL" id="VVT46189.1"/>
    </source>
</evidence>
<dbReference type="GeneID" id="43579913"/>
<feature type="compositionally biased region" description="Low complexity" evidence="1">
    <location>
        <begin position="168"/>
        <end position="180"/>
    </location>
</feature>
<keyword evidence="2" id="KW-0812">Transmembrane</keyword>
<feature type="compositionally biased region" description="Polar residues" evidence="1">
    <location>
        <begin position="116"/>
        <end position="131"/>
    </location>
</feature>
<dbReference type="AlphaFoldDB" id="A0A5E8B3Y2"/>
<sequence>MSQHRGIIVITISFFFVSLMAINFFFFNSNNIRIFSSLQDSTLTPVDRLWTNSPFKVLTHQNRHNAYNRLTSAEREKYIKYLYMFEGSHPQQGSKLRPDYQKLKRILDRRIRETLEQPQNQPGYNNGGTEESLQREMKALSKTKSLKTENDKPEYESDLEETENVLKSSSHINSNSNSKSEGSLNKDSNQGTGSTKQKRWWYDNSQKSELEDIYQKKLPNEREADDWLREVIGHESGL</sequence>
<keyword evidence="2" id="KW-1133">Transmembrane helix</keyword>
<organism evidence="3 4">
    <name type="scientific">Magnusiomyces paraingens</name>
    <dbReference type="NCBI Taxonomy" id="2606893"/>
    <lineage>
        <taxon>Eukaryota</taxon>
        <taxon>Fungi</taxon>
        <taxon>Dikarya</taxon>
        <taxon>Ascomycota</taxon>
        <taxon>Saccharomycotina</taxon>
        <taxon>Dipodascomycetes</taxon>
        <taxon>Dipodascales</taxon>
        <taxon>Dipodascaceae</taxon>
        <taxon>Magnusiomyces</taxon>
    </lineage>
</organism>
<evidence type="ECO:0000256" key="1">
    <source>
        <dbReference type="SAM" id="MobiDB-lite"/>
    </source>
</evidence>